<keyword evidence="2" id="KW-1185">Reference proteome</keyword>
<dbReference type="Proteomes" id="UP000281474">
    <property type="component" value="Unassembled WGS sequence"/>
</dbReference>
<proteinExistence type="predicted"/>
<evidence type="ECO:0000313" key="1">
    <source>
        <dbReference type="EMBL" id="RLV61620.1"/>
    </source>
</evidence>
<reference evidence="1 2" key="1">
    <citation type="submission" date="2018-09" db="EMBL/GenBank/DDBJ databases">
        <title>Phylogeny of the Shewanellaceae, and recommendation for two new genera, Pseudoshewanella and Parashewanella.</title>
        <authorList>
            <person name="Wang G."/>
        </authorList>
    </citation>
    <scope>NUCLEOTIDE SEQUENCE [LARGE SCALE GENOMIC DNA]</scope>
    <source>
        <strain evidence="1 2">C51</strain>
    </source>
</reference>
<name>A0A3L8Q299_9GAMM</name>
<protein>
    <submittedName>
        <fullName evidence="1">Uncharacterized protein</fullName>
    </submittedName>
</protein>
<dbReference type="AlphaFoldDB" id="A0A3L8Q299"/>
<gene>
    <name evidence="1" type="ORF">D5018_00435</name>
</gene>
<sequence>MSSEIAETSLRRYVSSEVGFTGKAVESCSIENCYYMVYINRRKDNEVDYKVKVNPNLLNGTHPNLIFFQCTTCFKITDKENAHQFELWMPHDQTEATFHYDPHANT</sequence>
<evidence type="ECO:0000313" key="2">
    <source>
        <dbReference type="Proteomes" id="UP000281474"/>
    </source>
</evidence>
<dbReference type="RefSeq" id="WP_121837019.1">
    <property type="nucleotide sequence ID" value="NZ_ML014753.1"/>
</dbReference>
<organism evidence="1 2">
    <name type="scientific">Parashewanella curva</name>
    <dbReference type="NCBI Taxonomy" id="2338552"/>
    <lineage>
        <taxon>Bacteria</taxon>
        <taxon>Pseudomonadati</taxon>
        <taxon>Pseudomonadota</taxon>
        <taxon>Gammaproteobacteria</taxon>
        <taxon>Alteromonadales</taxon>
        <taxon>Shewanellaceae</taxon>
        <taxon>Parashewanella</taxon>
    </lineage>
</organism>
<dbReference type="EMBL" id="QZEI01000001">
    <property type="protein sequence ID" value="RLV61620.1"/>
    <property type="molecule type" value="Genomic_DNA"/>
</dbReference>
<comment type="caution">
    <text evidence="1">The sequence shown here is derived from an EMBL/GenBank/DDBJ whole genome shotgun (WGS) entry which is preliminary data.</text>
</comment>
<accession>A0A3L8Q299</accession>